<organism evidence="1 2">
    <name type="scientific">Rhodoblastus sphagnicola</name>
    <dbReference type="NCBI Taxonomy" id="333368"/>
    <lineage>
        <taxon>Bacteria</taxon>
        <taxon>Pseudomonadati</taxon>
        <taxon>Pseudomonadota</taxon>
        <taxon>Alphaproteobacteria</taxon>
        <taxon>Hyphomicrobiales</taxon>
        <taxon>Rhodoblastaceae</taxon>
        <taxon>Rhodoblastus</taxon>
    </lineage>
</organism>
<name>A0A2S6NAN2_9HYPH</name>
<protein>
    <submittedName>
        <fullName evidence="1">Uncharacterized protein</fullName>
    </submittedName>
</protein>
<reference evidence="1 2" key="1">
    <citation type="journal article" date="2018" name="Arch. Microbiol.">
        <title>New insights into the metabolic potential of the phototrophic purple bacterium Rhodopila globiformis DSM 161(T) from its draft genome sequence and evidence for a vanadium-dependent nitrogenase.</title>
        <authorList>
            <person name="Imhoff J.F."/>
            <person name="Rahn T."/>
            <person name="Kunzel S."/>
            <person name="Neulinger S.C."/>
        </authorList>
    </citation>
    <scope>NUCLEOTIDE SEQUENCE [LARGE SCALE GENOMIC DNA]</scope>
    <source>
        <strain evidence="1 2">DSM 16996</strain>
    </source>
</reference>
<accession>A0A2S6NAN2</accession>
<evidence type="ECO:0000313" key="2">
    <source>
        <dbReference type="Proteomes" id="UP000239089"/>
    </source>
</evidence>
<proteinExistence type="predicted"/>
<dbReference type="Proteomes" id="UP000239089">
    <property type="component" value="Unassembled WGS sequence"/>
</dbReference>
<dbReference type="EMBL" id="NHSJ01000053">
    <property type="protein sequence ID" value="PPQ31657.1"/>
    <property type="molecule type" value="Genomic_DNA"/>
</dbReference>
<sequence>MGMNPRKSKRDGGKMPMAHPNAAAIDIGAAMHMAVVGADRTPEPEKPLIALPRFPEPPQYGPQYKFKSDYDNYFIGI</sequence>
<gene>
    <name evidence="1" type="ORF">CCR94_08265</name>
</gene>
<comment type="caution">
    <text evidence="1">The sequence shown here is derived from an EMBL/GenBank/DDBJ whole genome shotgun (WGS) entry which is preliminary data.</text>
</comment>
<keyword evidence="2" id="KW-1185">Reference proteome</keyword>
<dbReference type="AlphaFoldDB" id="A0A2S6NAN2"/>
<evidence type="ECO:0000313" key="1">
    <source>
        <dbReference type="EMBL" id="PPQ31657.1"/>
    </source>
</evidence>